<proteinExistence type="predicted"/>
<name>A0A7W3MVF7_9ACTN</name>
<dbReference type="Gene3D" id="2.30.320.10">
    <property type="entry name" value="YwqG-like"/>
    <property type="match status" value="1"/>
</dbReference>
<gene>
    <name evidence="1" type="ORF">HNR21_001518</name>
</gene>
<organism evidence="1 2">
    <name type="scientific">Thermomonospora cellulosilytica</name>
    <dbReference type="NCBI Taxonomy" id="1411118"/>
    <lineage>
        <taxon>Bacteria</taxon>
        <taxon>Bacillati</taxon>
        <taxon>Actinomycetota</taxon>
        <taxon>Actinomycetes</taxon>
        <taxon>Streptosporangiales</taxon>
        <taxon>Thermomonosporaceae</taxon>
        <taxon>Thermomonospora</taxon>
    </lineage>
</organism>
<dbReference type="Proteomes" id="UP000539313">
    <property type="component" value="Unassembled WGS sequence"/>
</dbReference>
<dbReference type="RefSeq" id="WP_119726684.1">
    <property type="nucleotide sequence ID" value="NZ_JACJII010000001.1"/>
</dbReference>
<protein>
    <recommendedName>
        <fullName evidence="3">DUF1963 domain-containing protein</fullName>
    </recommendedName>
</protein>
<accession>A0A7W3MVF7</accession>
<evidence type="ECO:0000313" key="1">
    <source>
        <dbReference type="EMBL" id="MBA9002636.1"/>
    </source>
</evidence>
<comment type="caution">
    <text evidence="1">The sequence shown here is derived from an EMBL/GenBank/DDBJ whole genome shotgun (WGS) entry which is preliminary data.</text>
</comment>
<reference evidence="1 2" key="1">
    <citation type="submission" date="2020-08" db="EMBL/GenBank/DDBJ databases">
        <title>Sequencing the genomes of 1000 actinobacteria strains.</title>
        <authorList>
            <person name="Klenk H.-P."/>
        </authorList>
    </citation>
    <scope>NUCLEOTIDE SEQUENCE [LARGE SCALE GENOMIC DNA]</scope>
    <source>
        <strain evidence="1 2">DSM 45823</strain>
    </source>
</reference>
<evidence type="ECO:0000313" key="2">
    <source>
        <dbReference type="Proteomes" id="UP000539313"/>
    </source>
</evidence>
<dbReference type="EMBL" id="JACJII010000001">
    <property type="protein sequence ID" value="MBA9002636.1"/>
    <property type="molecule type" value="Genomic_DNA"/>
</dbReference>
<sequence>MPRTSRQRPVDLVALFPELARYQRTATRLHPRRGNPGVHDSSVGGPLLWPADEPWPVCAGPHHVTDALPVRTAEVRADRQGLMKDQPWDALYLDVKKTNREILQAGPLPLMAVAQIYKRDVPGLPVPDGKDVLQVLWCPLRGHQGHPDDWLNMPALHLVWCRAADVGEVLTEQPEPPFLAYESYLPESCVLHPEEVTEFEYADLLPEPLRTAVDEWDEENGRPYQEWSIADGWKVGGYASWHLTDPYPMICDCGSDMRLLLTIASKEWQGRDGLWRPVEDADADADHRDACTPTKVTIGRGYSLWIFRCPESFDHRHRISVQ</sequence>
<keyword evidence="2" id="KW-1185">Reference proteome</keyword>
<dbReference type="AlphaFoldDB" id="A0A7W3MVF7"/>
<evidence type="ECO:0008006" key="3">
    <source>
        <dbReference type="Google" id="ProtNLM"/>
    </source>
</evidence>